<evidence type="ECO:0000256" key="10">
    <source>
        <dbReference type="SAM" id="Phobius"/>
    </source>
</evidence>
<comment type="subcellular location">
    <subcellularLocation>
        <location evidence="8">Cell membrane</location>
        <topology evidence="8">Multi-pass membrane protein</topology>
    </subcellularLocation>
    <subcellularLocation>
        <location evidence="1">Membrane</location>
        <topology evidence="1">Multi-pass membrane protein</topology>
    </subcellularLocation>
</comment>
<feature type="transmembrane region" description="Helical" evidence="10">
    <location>
        <begin position="351"/>
        <end position="375"/>
    </location>
</feature>
<dbReference type="PANTHER" id="PTHR30477">
    <property type="entry name" value="ABC-TRANSPORTER METAL-BINDING PROTEIN"/>
    <property type="match status" value="1"/>
</dbReference>
<feature type="transmembrane region" description="Helical" evidence="10">
    <location>
        <begin position="395"/>
        <end position="413"/>
    </location>
</feature>
<accession>S4NJW5</accession>
<keyword evidence="7 10" id="KW-0472">Membrane</keyword>
<dbReference type="PROSITE" id="PS50893">
    <property type="entry name" value="ABC_TRANSPORTER_2"/>
    <property type="match status" value="1"/>
</dbReference>
<keyword evidence="5" id="KW-0067">ATP-binding</keyword>
<dbReference type="PATRIC" id="fig|1283301.3.peg.4216"/>
<proteinExistence type="inferred from homology"/>
<keyword evidence="13" id="KW-1185">Reference proteome</keyword>
<dbReference type="SUPFAM" id="SSF81345">
    <property type="entry name" value="ABC transporter involved in vitamin B12 uptake, BtuC"/>
    <property type="match status" value="1"/>
</dbReference>
<dbReference type="EMBL" id="AOPY01001448">
    <property type="protein sequence ID" value="EPJ38689.1"/>
    <property type="molecule type" value="Genomic_DNA"/>
</dbReference>
<keyword evidence="4" id="KW-0547">Nucleotide-binding</keyword>
<dbReference type="SUPFAM" id="SSF52540">
    <property type="entry name" value="P-loop containing nucleoside triphosphate hydrolases"/>
    <property type="match status" value="1"/>
</dbReference>
<dbReference type="SMART" id="SM00382">
    <property type="entry name" value="AAA"/>
    <property type="match status" value="1"/>
</dbReference>
<dbReference type="PANTHER" id="PTHR30477:SF0">
    <property type="entry name" value="METAL TRANSPORT SYSTEM MEMBRANE PROTEIN TM_0125-RELATED"/>
    <property type="match status" value="1"/>
</dbReference>
<dbReference type="InterPro" id="IPR001626">
    <property type="entry name" value="ABC_TroCD"/>
</dbReference>
<evidence type="ECO:0000256" key="1">
    <source>
        <dbReference type="ARBA" id="ARBA00004141"/>
    </source>
</evidence>
<dbReference type="Pfam" id="PF00005">
    <property type="entry name" value="ABC_tran"/>
    <property type="match status" value="1"/>
</dbReference>
<dbReference type="CDD" id="cd06550">
    <property type="entry name" value="TM_ABC_iron-siderophores_like"/>
    <property type="match status" value="1"/>
</dbReference>
<feature type="transmembrane region" description="Helical" evidence="10">
    <location>
        <begin position="275"/>
        <end position="293"/>
    </location>
</feature>
<dbReference type="FunFam" id="1.10.3470.10:FF:000006">
    <property type="entry name" value="Metal ABC transporter permease"/>
    <property type="match status" value="1"/>
</dbReference>
<organism evidence="12 13">
    <name type="scientific">Streptomyces afghaniensis 772</name>
    <dbReference type="NCBI Taxonomy" id="1283301"/>
    <lineage>
        <taxon>Bacteria</taxon>
        <taxon>Bacillati</taxon>
        <taxon>Actinomycetota</taxon>
        <taxon>Actinomycetes</taxon>
        <taxon>Kitasatosporales</taxon>
        <taxon>Streptomycetaceae</taxon>
        <taxon>Streptomyces</taxon>
    </lineage>
</organism>
<dbReference type="GO" id="GO:0016887">
    <property type="term" value="F:ATP hydrolysis activity"/>
    <property type="evidence" value="ECO:0007669"/>
    <property type="project" value="InterPro"/>
</dbReference>
<feature type="transmembrane region" description="Helical" evidence="10">
    <location>
        <begin position="450"/>
        <end position="471"/>
    </location>
</feature>
<keyword evidence="8" id="KW-0813">Transport</keyword>
<dbReference type="Gene3D" id="1.10.3470.10">
    <property type="entry name" value="ABC transporter involved in vitamin B12 uptake, BtuC"/>
    <property type="match status" value="1"/>
</dbReference>
<reference evidence="12 13" key="1">
    <citation type="submission" date="2013-02" db="EMBL/GenBank/DDBJ databases">
        <title>Draft Genome Sequence of Streptomyces afghaniensis, Which Produces Compounds of the Julimycin B-Complex.</title>
        <authorList>
            <person name="Gruening B.A."/>
            <person name="Praeg A."/>
            <person name="Erxleben A."/>
            <person name="Guenther S."/>
            <person name="Fiedler H.-P."/>
            <person name="Goodfellow M."/>
            <person name="Mueller M."/>
        </authorList>
    </citation>
    <scope>NUCLEOTIDE SEQUENCE [LARGE SCALE GENOMIC DNA]</scope>
    <source>
        <strain evidence="12 13">772</strain>
    </source>
</reference>
<dbReference type="InterPro" id="IPR027417">
    <property type="entry name" value="P-loop_NTPase"/>
</dbReference>
<name>S4NJW5_9ACTN</name>
<evidence type="ECO:0000256" key="2">
    <source>
        <dbReference type="ARBA" id="ARBA00008034"/>
    </source>
</evidence>
<dbReference type="Proteomes" id="UP000015001">
    <property type="component" value="Unassembled WGS sequence"/>
</dbReference>
<evidence type="ECO:0000313" key="12">
    <source>
        <dbReference type="EMBL" id="EPJ38689.1"/>
    </source>
</evidence>
<dbReference type="GO" id="GO:0043190">
    <property type="term" value="C:ATP-binding cassette (ABC) transporter complex"/>
    <property type="evidence" value="ECO:0007669"/>
    <property type="project" value="InterPro"/>
</dbReference>
<comment type="similarity">
    <text evidence="2 8">Belongs to the ABC-3 integral membrane protein family.</text>
</comment>
<evidence type="ECO:0000256" key="6">
    <source>
        <dbReference type="ARBA" id="ARBA00022989"/>
    </source>
</evidence>
<evidence type="ECO:0000256" key="4">
    <source>
        <dbReference type="ARBA" id="ARBA00022741"/>
    </source>
</evidence>
<evidence type="ECO:0000256" key="7">
    <source>
        <dbReference type="ARBA" id="ARBA00023136"/>
    </source>
</evidence>
<feature type="region of interest" description="Disordered" evidence="9">
    <location>
        <begin position="211"/>
        <end position="258"/>
    </location>
</feature>
<feature type="transmembrane region" description="Helical" evidence="10">
    <location>
        <begin position="325"/>
        <end position="344"/>
    </location>
</feature>
<feature type="region of interest" description="Disordered" evidence="9">
    <location>
        <begin position="537"/>
        <end position="563"/>
    </location>
</feature>
<dbReference type="HOGENOM" id="CLU_483879_0_0_11"/>
<evidence type="ECO:0000256" key="8">
    <source>
        <dbReference type="RuleBase" id="RU003943"/>
    </source>
</evidence>
<dbReference type="GO" id="GO:0010043">
    <property type="term" value="P:response to zinc ion"/>
    <property type="evidence" value="ECO:0007669"/>
    <property type="project" value="TreeGrafter"/>
</dbReference>
<dbReference type="GO" id="GO:0005524">
    <property type="term" value="F:ATP binding"/>
    <property type="evidence" value="ECO:0007669"/>
    <property type="project" value="UniProtKB-KW"/>
</dbReference>
<gene>
    <name evidence="12" type="ORF">STAFG_4245</name>
</gene>
<dbReference type="InterPro" id="IPR003439">
    <property type="entry name" value="ABC_transporter-like_ATP-bd"/>
</dbReference>
<dbReference type="AlphaFoldDB" id="S4NJW5"/>
<keyword evidence="6 10" id="KW-1133">Transmembrane helix</keyword>
<evidence type="ECO:0000256" key="3">
    <source>
        <dbReference type="ARBA" id="ARBA00022692"/>
    </source>
</evidence>
<feature type="domain" description="ABC transporter" evidence="11">
    <location>
        <begin position="14"/>
        <end position="247"/>
    </location>
</feature>
<dbReference type="Gene3D" id="3.40.50.300">
    <property type="entry name" value="P-loop containing nucleotide triphosphate hydrolases"/>
    <property type="match status" value="1"/>
</dbReference>
<dbReference type="Pfam" id="PF00950">
    <property type="entry name" value="ABC-3"/>
    <property type="match status" value="1"/>
</dbReference>
<comment type="caution">
    <text evidence="12">The sequence shown here is derived from an EMBL/GenBank/DDBJ whole genome shotgun (WGS) entry which is preliminary data.</text>
</comment>
<evidence type="ECO:0000256" key="5">
    <source>
        <dbReference type="ARBA" id="ARBA00022840"/>
    </source>
</evidence>
<evidence type="ECO:0000259" key="11">
    <source>
        <dbReference type="PROSITE" id="PS50893"/>
    </source>
</evidence>
<keyword evidence="3 8" id="KW-0812">Transmembrane</keyword>
<protein>
    <recommendedName>
        <fullName evidence="11">ABC transporter domain-containing protein</fullName>
    </recommendedName>
</protein>
<dbReference type="InterPro" id="IPR003593">
    <property type="entry name" value="AAA+_ATPase"/>
</dbReference>
<feature type="compositionally biased region" description="Basic residues" evidence="9">
    <location>
        <begin position="216"/>
        <end position="252"/>
    </location>
</feature>
<dbReference type="GO" id="GO:0055085">
    <property type="term" value="P:transmembrane transport"/>
    <property type="evidence" value="ECO:0007669"/>
    <property type="project" value="InterPro"/>
</dbReference>
<evidence type="ECO:0000313" key="13">
    <source>
        <dbReference type="Proteomes" id="UP000015001"/>
    </source>
</evidence>
<dbReference type="InterPro" id="IPR037294">
    <property type="entry name" value="ABC_BtuC-like"/>
</dbReference>
<feature type="transmembrane region" description="Helical" evidence="10">
    <location>
        <begin position="508"/>
        <end position="530"/>
    </location>
</feature>
<sequence>MIDPSEDGMTEPVVSLRGVRADLGSRPVLRGIDLTVRHGEVVALLGANGSGKSTAVRSIIGQVQTGAGEIRLFGTDRRRFRDWHRVGYVPQRTTAAGGVPATVTEVVSSGRLSRARFGVLRKADHAAVRAALELVGMADRAKDSVNALSGGQHQRVLIARALASEPELLIMDEPMAGVDLASQEVLAHTLREQVSQGTTVLLVLHELGPLGAPHRPGGRPARRLRRAHGRPPRRRAARPARPRPRTPARTRGPRTDPHGTAELMEILDYAFMQRALLAAVLVGITAPAVGIYLVQRRQALMGDGIGHVAMTGVGLGFLLTWSPVWMATLVSVIGAVLMELIRWYGRTRGDIALAMLFYGGMAGGVMFINLAPTGSNANLTSYLFGSLSTVSESDVTAICILAAFVVLVTLGLRRQLFAVSQDEEFARVTGLPVRALNLLTAITAAVTVTVAMRVVGLLLVSALMVVPVAAAQQIGRSFAATFVIAVAIGVSVTIGGTVTSYYQDVPPGATIVLLTIGAFVVLTALATPLARRRARARNAADPAHDPAECAIPATREPADEVGV</sequence>
<evidence type="ECO:0000256" key="9">
    <source>
        <dbReference type="SAM" id="MobiDB-lite"/>
    </source>
</evidence>
<feature type="transmembrane region" description="Helical" evidence="10">
    <location>
        <begin position="478"/>
        <end position="502"/>
    </location>
</feature>